<dbReference type="RefSeq" id="WP_135849462.1">
    <property type="nucleotide sequence ID" value="NZ_RHPJ01000002.1"/>
</dbReference>
<proteinExistence type="predicted"/>
<sequence length="152" mass="15783">MTHEYGTDHHTSEPHAEQPAQPNAEQPAAEGRTRTEEFKVSGENLLAKVRELINEGNVRRITITNDDGRTLLELPLNAGLAVTAVAAVFAPVLVAVGAIAALVTSVTVGVVRGPEKPTEAAATSAEPVVAVDPIDPAATDSNHGTSQSGYSI</sequence>
<feature type="region of interest" description="Disordered" evidence="1">
    <location>
        <begin position="1"/>
        <end position="37"/>
    </location>
</feature>
<dbReference type="Proteomes" id="UP000297318">
    <property type="component" value="Unassembled WGS sequence"/>
</dbReference>
<dbReference type="InterPro" id="IPR025642">
    <property type="entry name" value="DUF4342"/>
</dbReference>
<evidence type="ECO:0000313" key="5">
    <source>
        <dbReference type="Proteomes" id="UP000297318"/>
    </source>
</evidence>
<dbReference type="Pfam" id="PF14242">
    <property type="entry name" value="DUF4342"/>
    <property type="match status" value="1"/>
</dbReference>
<organism evidence="4 5">
    <name type="scientific">Serinibacter arcticus</name>
    <dbReference type="NCBI Taxonomy" id="1655435"/>
    <lineage>
        <taxon>Bacteria</taxon>
        <taxon>Bacillati</taxon>
        <taxon>Actinomycetota</taxon>
        <taxon>Actinomycetes</taxon>
        <taxon>Micrococcales</taxon>
        <taxon>Beutenbergiaceae</taxon>
        <taxon>Serinibacter</taxon>
    </lineage>
</organism>
<evidence type="ECO:0000313" key="4">
    <source>
        <dbReference type="EMBL" id="TGO05459.1"/>
    </source>
</evidence>
<keyword evidence="5" id="KW-1185">Reference proteome</keyword>
<reference evidence="4 5" key="1">
    <citation type="submission" date="2018-11" db="EMBL/GenBank/DDBJ databases">
        <title>Complete genome sequencing of the Actinobacteria Serinibacter sp. K3-2.</title>
        <authorList>
            <person name="Rakitin A.L."/>
            <person name="Beletsky A.V."/>
            <person name="Mardanov A.V."/>
            <person name="Ravin N.V."/>
            <person name="Gromova A.S."/>
            <person name="Filippova S.N."/>
            <person name="Gal'Chenko V.F."/>
        </authorList>
    </citation>
    <scope>NUCLEOTIDE SEQUENCE [LARGE SCALE GENOMIC DNA]</scope>
    <source>
        <strain evidence="4 5">K3-2</strain>
    </source>
</reference>
<feature type="domain" description="DUF4342" evidence="3">
    <location>
        <begin position="32"/>
        <end position="112"/>
    </location>
</feature>
<comment type="caution">
    <text evidence="4">The sequence shown here is derived from an EMBL/GenBank/DDBJ whole genome shotgun (WGS) entry which is preliminary data.</text>
</comment>
<gene>
    <name evidence="4" type="ORF">SERN_1463</name>
</gene>
<keyword evidence="2" id="KW-1133">Transmembrane helix</keyword>
<keyword evidence="2" id="KW-0812">Transmembrane</keyword>
<dbReference type="EMBL" id="RHPJ01000002">
    <property type="protein sequence ID" value="TGO05459.1"/>
    <property type="molecule type" value="Genomic_DNA"/>
</dbReference>
<feature type="transmembrane region" description="Helical" evidence="2">
    <location>
        <begin position="78"/>
        <end position="103"/>
    </location>
</feature>
<keyword evidence="2" id="KW-0472">Membrane</keyword>
<evidence type="ECO:0000256" key="2">
    <source>
        <dbReference type="SAM" id="Phobius"/>
    </source>
</evidence>
<feature type="compositionally biased region" description="Basic and acidic residues" evidence="1">
    <location>
        <begin position="1"/>
        <end position="16"/>
    </location>
</feature>
<protein>
    <recommendedName>
        <fullName evidence="3">DUF4342 domain-containing protein</fullName>
    </recommendedName>
</protein>
<feature type="compositionally biased region" description="Low complexity" evidence="1">
    <location>
        <begin position="17"/>
        <end position="30"/>
    </location>
</feature>
<dbReference type="OrthoDB" id="677607at2"/>
<dbReference type="AlphaFoldDB" id="A0A4Z1E2I2"/>
<evidence type="ECO:0000259" key="3">
    <source>
        <dbReference type="Pfam" id="PF14242"/>
    </source>
</evidence>
<accession>A0A4Z1E2I2</accession>
<name>A0A4Z1E2I2_9MICO</name>
<evidence type="ECO:0000256" key="1">
    <source>
        <dbReference type="SAM" id="MobiDB-lite"/>
    </source>
</evidence>